<proteinExistence type="predicted"/>
<gene>
    <name evidence="2" type="ORF">FHETE_6639</name>
</gene>
<evidence type="ECO:0000259" key="1">
    <source>
        <dbReference type="Pfam" id="PF13302"/>
    </source>
</evidence>
<dbReference type="GO" id="GO:0016747">
    <property type="term" value="F:acyltransferase activity, transferring groups other than amino-acyl groups"/>
    <property type="evidence" value="ECO:0007669"/>
    <property type="project" value="InterPro"/>
</dbReference>
<sequence length="225" mass="25312">MELAHRPPLDYVTVKTTLPLYPLPPNGDRKPFRTERLSMRPMTEDDLGFLSAVRSEPEGMIWSSQGCADKDIEQTKKSHALRLPPNDVKGYDWVICLSETGEPIGLGGVGMWSGELGWPAIGYQFLHVHWGKGYASEFLKGFLVQWWSLPRNEVELSVERSTIRGDGDVKEECVSAITVDNHVASQNVLKKCGMEFATSWKEPDLRDLTQEATLHAYFVCKEKGT</sequence>
<feature type="domain" description="N-acetyltransferase" evidence="1">
    <location>
        <begin position="36"/>
        <end position="195"/>
    </location>
</feature>
<dbReference type="InterPro" id="IPR051531">
    <property type="entry name" value="N-acetyltransferase"/>
</dbReference>
<evidence type="ECO:0000313" key="3">
    <source>
        <dbReference type="Proteomes" id="UP000567885"/>
    </source>
</evidence>
<accession>A0A8H5TBC9</accession>
<dbReference type="PANTHER" id="PTHR43792">
    <property type="entry name" value="GNAT FAMILY, PUTATIVE (AFU_ORTHOLOGUE AFUA_3G00765)-RELATED-RELATED"/>
    <property type="match status" value="1"/>
</dbReference>
<dbReference type="PANTHER" id="PTHR43792:SF1">
    <property type="entry name" value="N-ACETYLTRANSFERASE DOMAIN-CONTAINING PROTEIN"/>
    <property type="match status" value="1"/>
</dbReference>
<keyword evidence="2" id="KW-0808">Transferase</keyword>
<dbReference type="Gene3D" id="3.40.630.30">
    <property type="match status" value="1"/>
</dbReference>
<dbReference type="InterPro" id="IPR000182">
    <property type="entry name" value="GNAT_dom"/>
</dbReference>
<dbReference type="InterPro" id="IPR016181">
    <property type="entry name" value="Acyl_CoA_acyltransferase"/>
</dbReference>
<evidence type="ECO:0000313" key="2">
    <source>
        <dbReference type="EMBL" id="KAF5665527.1"/>
    </source>
</evidence>
<reference evidence="2 3" key="1">
    <citation type="submission" date="2020-05" db="EMBL/GenBank/DDBJ databases">
        <title>Identification and distribution of gene clusters putatively required for synthesis of sphingolipid metabolism inhibitors in phylogenetically diverse species of the filamentous fungus Fusarium.</title>
        <authorList>
            <person name="Kim H.-S."/>
            <person name="Busman M."/>
            <person name="Brown D.W."/>
            <person name="Divon H."/>
            <person name="Uhlig S."/>
            <person name="Proctor R.H."/>
        </authorList>
    </citation>
    <scope>NUCLEOTIDE SEQUENCE [LARGE SCALE GENOMIC DNA]</scope>
    <source>
        <strain evidence="2 3">NRRL 20693</strain>
    </source>
</reference>
<dbReference type="Pfam" id="PF13302">
    <property type="entry name" value="Acetyltransf_3"/>
    <property type="match status" value="1"/>
</dbReference>
<dbReference type="SUPFAM" id="SSF55729">
    <property type="entry name" value="Acyl-CoA N-acyltransferases (Nat)"/>
    <property type="match status" value="1"/>
</dbReference>
<keyword evidence="3" id="KW-1185">Reference proteome</keyword>
<organism evidence="2 3">
    <name type="scientific">Fusarium heterosporum</name>
    <dbReference type="NCBI Taxonomy" id="42747"/>
    <lineage>
        <taxon>Eukaryota</taxon>
        <taxon>Fungi</taxon>
        <taxon>Dikarya</taxon>
        <taxon>Ascomycota</taxon>
        <taxon>Pezizomycotina</taxon>
        <taxon>Sordariomycetes</taxon>
        <taxon>Hypocreomycetidae</taxon>
        <taxon>Hypocreales</taxon>
        <taxon>Nectriaceae</taxon>
        <taxon>Fusarium</taxon>
        <taxon>Fusarium heterosporum species complex</taxon>
    </lineage>
</organism>
<dbReference type="EMBL" id="JAAGWQ010000122">
    <property type="protein sequence ID" value="KAF5665527.1"/>
    <property type="molecule type" value="Genomic_DNA"/>
</dbReference>
<name>A0A8H5TBC9_FUSHE</name>
<dbReference type="AlphaFoldDB" id="A0A8H5TBC9"/>
<comment type="caution">
    <text evidence="2">The sequence shown here is derived from an EMBL/GenBank/DDBJ whole genome shotgun (WGS) entry which is preliminary data.</text>
</comment>
<protein>
    <submittedName>
        <fullName evidence="2">GCN5-related n-acetyltransferase (GNAT) domain-containing protein</fullName>
    </submittedName>
</protein>
<dbReference type="Proteomes" id="UP000567885">
    <property type="component" value="Unassembled WGS sequence"/>
</dbReference>
<dbReference type="OrthoDB" id="4072826at2759"/>